<dbReference type="NCBIfam" id="TIGR02532">
    <property type="entry name" value="IV_pilin_GFxxxE"/>
    <property type="match status" value="1"/>
</dbReference>
<dbReference type="PROSITE" id="PS00409">
    <property type="entry name" value="PROKAR_NTER_METHYL"/>
    <property type="match status" value="1"/>
</dbReference>
<name>A0A1P8W9K8_9PLAN</name>
<feature type="transmembrane region" description="Helical" evidence="1">
    <location>
        <begin position="12"/>
        <end position="34"/>
    </location>
</feature>
<accession>A0A1P8W9K8</accession>
<dbReference type="SUPFAM" id="SSF54523">
    <property type="entry name" value="Pili subunits"/>
    <property type="match status" value="1"/>
</dbReference>
<evidence type="ECO:0000313" key="4">
    <source>
        <dbReference type="Proteomes" id="UP000187735"/>
    </source>
</evidence>
<dbReference type="Pfam" id="PF07596">
    <property type="entry name" value="SBP_bac_10"/>
    <property type="match status" value="1"/>
</dbReference>
<proteinExistence type="predicted"/>
<organism evidence="3 4">
    <name type="scientific">Fuerstiella marisgermanici</name>
    <dbReference type="NCBI Taxonomy" id="1891926"/>
    <lineage>
        <taxon>Bacteria</taxon>
        <taxon>Pseudomonadati</taxon>
        <taxon>Planctomycetota</taxon>
        <taxon>Planctomycetia</taxon>
        <taxon>Planctomycetales</taxon>
        <taxon>Planctomycetaceae</taxon>
        <taxon>Fuerstiella</taxon>
    </lineage>
</organism>
<dbReference type="InterPro" id="IPR045584">
    <property type="entry name" value="Pilin-like"/>
</dbReference>
<gene>
    <name evidence="3" type="ORF">Fuma_00302</name>
</gene>
<evidence type="ECO:0000256" key="1">
    <source>
        <dbReference type="SAM" id="Phobius"/>
    </source>
</evidence>
<dbReference type="Gene3D" id="3.30.700.10">
    <property type="entry name" value="Glycoprotein, Type 4 Pilin"/>
    <property type="match status" value="1"/>
</dbReference>
<dbReference type="KEGG" id="fmr:Fuma_00302"/>
<dbReference type="Pfam" id="PF07963">
    <property type="entry name" value="N_methyl"/>
    <property type="match status" value="1"/>
</dbReference>
<keyword evidence="1" id="KW-0472">Membrane</keyword>
<evidence type="ECO:0000313" key="3">
    <source>
        <dbReference type="EMBL" id="APZ90721.1"/>
    </source>
</evidence>
<keyword evidence="1" id="KW-0812">Transmembrane</keyword>
<reference evidence="3 4" key="1">
    <citation type="journal article" date="2016" name="Front. Microbiol.">
        <title>Fuerstia marisgermanicae gen. nov., sp. nov., an Unusual Member of the Phylum Planctomycetes from the German Wadden Sea.</title>
        <authorList>
            <person name="Kohn T."/>
            <person name="Heuer A."/>
            <person name="Jogler M."/>
            <person name="Vollmers J."/>
            <person name="Boedeker C."/>
            <person name="Bunk B."/>
            <person name="Rast P."/>
            <person name="Borchert D."/>
            <person name="Glockner I."/>
            <person name="Freese H.M."/>
            <person name="Klenk H.P."/>
            <person name="Overmann J."/>
            <person name="Kaster A.K."/>
            <person name="Rohde M."/>
            <person name="Wiegand S."/>
            <person name="Jogler C."/>
        </authorList>
    </citation>
    <scope>NUCLEOTIDE SEQUENCE [LARGE SCALE GENOMIC DNA]</scope>
    <source>
        <strain evidence="3 4">NH11</strain>
    </source>
</reference>
<evidence type="ECO:0000259" key="2">
    <source>
        <dbReference type="Pfam" id="PF07596"/>
    </source>
</evidence>
<dbReference type="InterPro" id="IPR011453">
    <property type="entry name" value="DUF1559"/>
</dbReference>
<dbReference type="Proteomes" id="UP000187735">
    <property type="component" value="Chromosome"/>
</dbReference>
<dbReference type="InterPro" id="IPR012902">
    <property type="entry name" value="N_methyl_site"/>
</dbReference>
<dbReference type="AlphaFoldDB" id="A0A1P8W9K8"/>
<dbReference type="PANTHER" id="PTHR30093">
    <property type="entry name" value="GENERAL SECRETION PATHWAY PROTEIN G"/>
    <property type="match status" value="1"/>
</dbReference>
<dbReference type="RefSeq" id="WP_083732520.1">
    <property type="nucleotide sequence ID" value="NZ_CP017641.1"/>
</dbReference>
<keyword evidence="4" id="KW-1185">Reference proteome</keyword>
<dbReference type="EMBL" id="CP017641">
    <property type="protein sequence ID" value="APZ90721.1"/>
    <property type="molecule type" value="Genomic_DNA"/>
</dbReference>
<keyword evidence="1" id="KW-1133">Transmembrane helix</keyword>
<protein>
    <submittedName>
        <fullName evidence="3">Putative major pilin subunit</fullName>
    </submittedName>
</protein>
<dbReference type="STRING" id="1891926.Fuma_00302"/>
<dbReference type="PANTHER" id="PTHR30093:SF2">
    <property type="entry name" value="TYPE II SECRETION SYSTEM PROTEIN H"/>
    <property type="match status" value="1"/>
</dbReference>
<dbReference type="OrthoDB" id="255848at2"/>
<feature type="domain" description="DUF1559" evidence="2">
    <location>
        <begin position="35"/>
        <end position="354"/>
    </location>
</feature>
<sequence>MRRASTRSRGFTLIELLVVIAIIALLIALLLPAIQQAREAAKKTQCLNNMKQLGLALHNYHDTHNVFPPGMITGWPQGGANGFSVAAPGGGTVSAVNPQEAETQQMLNNGFSAHGDSWMLHILPQIEAANTYETWNPALNVWGNTNFTFWQSYVDQTNTQALQVDKAPGAVEIKAYFCPSRRTSTGSIPFAFRVDVNTPTGGNDYVGCAGSGALFDPVTRATYNLTPAELGVYSNQGTTVQQPWQVYQLSHRAGIFAPNSSTNMSDIQDGTSQTIMVSEAERFIGTKAEYRNAVNDTRRRPSDGWAWGGPATMFSTFRPPNKQEWFEAAGSSHSGQTVNVLMGDGSARSVGENIGLIVWQRLGTMNEGVAAGGEF</sequence>